<dbReference type="NCBIfam" id="NF005932">
    <property type="entry name" value="PRK07956.1"/>
    <property type="match status" value="1"/>
</dbReference>
<dbReference type="Pfam" id="PF00533">
    <property type="entry name" value="BRCT"/>
    <property type="match status" value="1"/>
</dbReference>
<dbReference type="HAMAP" id="MF_01588">
    <property type="entry name" value="DNA_ligase_A"/>
    <property type="match status" value="1"/>
</dbReference>
<dbReference type="InterPro" id="IPR003583">
    <property type="entry name" value="Hlx-hairpin-Hlx_DNA-bd_motif"/>
</dbReference>
<feature type="binding site" evidence="14">
    <location>
        <position position="120"/>
    </location>
    <ligand>
        <name>NAD(+)</name>
        <dbReference type="ChEBI" id="CHEBI:57540"/>
    </ligand>
</feature>
<dbReference type="SMART" id="SM00292">
    <property type="entry name" value="BRCT"/>
    <property type="match status" value="1"/>
</dbReference>
<dbReference type="AlphaFoldDB" id="A0A2M7V6E6"/>
<dbReference type="FunFam" id="1.10.150.20:FF:000007">
    <property type="entry name" value="DNA ligase"/>
    <property type="match status" value="1"/>
</dbReference>
<dbReference type="InterPro" id="IPR013840">
    <property type="entry name" value="DNAligase_N"/>
</dbReference>
<comment type="cofactor">
    <cofactor evidence="14">
        <name>Mg(2+)</name>
        <dbReference type="ChEBI" id="CHEBI:18420"/>
    </cofactor>
    <cofactor evidence="14">
        <name>Mn(2+)</name>
        <dbReference type="ChEBI" id="CHEBI:29035"/>
    </cofactor>
</comment>
<dbReference type="PANTHER" id="PTHR23389">
    <property type="entry name" value="CHROMOSOME TRANSMISSION FIDELITY FACTOR 18"/>
    <property type="match status" value="1"/>
</dbReference>
<evidence type="ECO:0000313" key="17">
    <source>
        <dbReference type="EMBL" id="PIZ94148.1"/>
    </source>
</evidence>
<evidence type="ECO:0000256" key="2">
    <source>
        <dbReference type="ARBA" id="ARBA00012722"/>
    </source>
</evidence>
<organism evidence="17 18">
    <name type="scientific">Candidatus Magasanikbacteria bacterium CG_4_10_14_0_2_um_filter_41_10</name>
    <dbReference type="NCBI Taxonomy" id="1974638"/>
    <lineage>
        <taxon>Bacteria</taxon>
        <taxon>Candidatus Magasanikiibacteriota</taxon>
    </lineage>
</organism>
<dbReference type="Proteomes" id="UP000228750">
    <property type="component" value="Unassembled WGS sequence"/>
</dbReference>
<reference evidence="18" key="1">
    <citation type="submission" date="2017-09" db="EMBL/GenBank/DDBJ databases">
        <title>Depth-based differentiation of microbial function through sediment-hosted aquifers and enrichment of novel symbionts in the deep terrestrial subsurface.</title>
        <authorList>
            <person name="Probst A.J."/>
            <person name="Ladd B."/>
            <person name="Jarett J.K."/>
            <person name="Geller-Mcgrath D.E."/>
            <person name="Sieber C.M.K."/>
            <person name="Emerson J.B."/>
            <person name="Anantharaman K."/>
            <person name="Thomas B.C."/>
            <person name="Malmstrom R."/>
            <person name="Stieglmeier M."/>
            <person name="Klingl A."/>
            <person name="Woyke T."/>
            <person name="Ryan C.M."/>
            <person name="Banfield J.F."/>
        </authorList>
    </citation>
    <scope>NUCLEOTIDE SEQUENCE [LARGE SCALE GENOMIC DNA]</scope>
</reference>
<dbReference type="InterPro" id="IPR012340">
    <property type="entry name" value="NA-bd_OB-fold"/>
</dbReference>
<accession>A0A2M7V6E6</accession>
<dbReference type="CDD" id="cd00114">
    <property type="entry name" value="LIGANc"/>
    <property type="match status" value="1"/>
</dbReference>
<evidence type="ECO:0000256" key="3">
    <source>
        <dbReference type="ARBA" id="ARBA00013308"/>
    </source>
</evidence>
<dbReference type="SUPFAM" id="SSF56091">
    <property type="entry name" value="DNA ligase/mRNA capping enzyme, catalytic domain"/>
    <property type="match status" value="1"/>
</dbReference>
<evidence type="ECO:0000256" key="7">
    <source>
        <dbReference type="ARBA" id="ARBA00022763"/>
    </source>
</evidence>
<dbReference type="InterPro" id="IPR004150">
    <property type="entry name" value="NAD_DNA_ligase_OB"/>
</dbReference>
<feature type="binding site" evidence="14">
    <location>
        <position position="316"/>
    </location>
    <ligand>
        <name>NAD(+)</name>
        <dbReference type="ChEBI" id="CHEBI:57540"/>
    </ligand>
</feature>
<dbReference type="InterPro" id="IPR041663">
    <property type="entry name" value="DisA/LigA_HHH"/>
</dbReference>
<dbReference type="PIRSF" id="PIRSF001604">
    <property type="entry name" value="LigA"/>
    <property type="match status" value="1"/>
</dbReference>
<dbReference type="PANTHER" id="PTHR23389:SF9">
    <property type="entry name" value="DNA LIGASE"/>
    <property type="match status" value="1"/>
</dbReference>
<dbReference type="Pfam" id="PF12826">
    <property type="entry name" value="HHH_2"/>
    <property type="match status" value="1"/>
</dbReference>
<dbReference type="NCBIfam" id="TIGR00575">
    <property type="entry name" value="dnlj"/>
    <property type="match status" value="1"/>
</dbReference>
<sequence length="676" mass="75552">MASQELKQKVTKLRSQIDDLRHKYHVLNDPQVTDKMYEGLMDELRKLEEQHPELRTSDSPTQRVAGKIASGFSKVTHQVPQWSFDDAFSREDLDKWEERNMKILEKQFGSKPTDLSYVCELKIDGLHIVLTYENGQLQTAATRGDGTVGEDVTQNVKTIHSIPLTIQEKETLVVEGEVWLGTKMFAQVNKEREKAGEALYANPRNVAAGTLRQLDSQIVAARKLQFTAYDISLGNAPDTQEKELKQLGTLRFPTDDDWQVCKNMDDVWKMYVEWQHRDVTRKPFWVDGLVIKINQKKYQDALGFTGKSPRWAIAMKFPAEQGTTTIRDVYWQVGRTGVLTPVAHMDPVQLAGTTVTHATLHNMDEIKRLRVKVCDKVVVEKAGDIIPKVLRVLDKMRDGSEKAIREPKKCPVCLSAVTRAQIDAGKGKQESGAGIVCTNSACYAQELRRIAHFVSKAAFNIDGMGKKIVEQLVDEGLIKHAADIFTLTVGDLSALERFGEKSAENLVNAIETSQDVTLARFIFALGIPHVGEETAVRLADVYGKIEKLQQATQEELEAIEDVGSTVAVSIVSWFGKKENQEFIDTLRENGVRIQYANKQIGKQVFAGKTFVLTGTLSTMTRDEAKEKIRARGGDVSGSVSKKTDFVVVGENAGSKAEKAKSFGVKMVDEEEFGRML</sequence>
<keyword evidence="7 14" id="KW-0227">DNA damage</keyword>
<evidence type="ECO:0000256" key="15">
    <source>
        <dbReference type="SAM" id="Coils"/>
    </source>
</evidence>
<dbReference type="Gene3D" id="1.10.150.20">
    <property type="entry name" value="5' to 3' exonuclease, C-terminal subdomain"/>
    <property type="match status" value="2"/>
</dbReference>
<keyword evidence="5 14" id="KW-0235">DNA replication</keyword>
<dbReference type="Gene3D" id="3.30.470.30">
    <property type="entry name" value="DNA ligase/mRNA capping enzyme"/>
    <property type="match status" value="1"/>
</dbReference>
<comment type="caution">
    <text evidence="14">Lacks conserved residue(s) required for the propagation of feature annotation.</text>
</comment>
<dbReference type="PROSITE" id="PS50172">
    <property type="entry name" value="BRCT"/>
    <property type="match status" value="1"/>
</dbReference>
<dbReference type="GO" id="GO:0006260">
    <property type="term" value="P:DNA replication"/>
    <property type="evidence" value="ECO:0007669"/>
    <property type="project" value="UniProtKB-KW"/>
</dbReference>
<evidence type="ECO:0000313" key="18">
    <source>
        <dbReference type="Proteomes" id="UP000228750"/>
    </source>
</evidence>
<dbReference type="SMART" id="SM00532">
    <property type="entry name" value="LIGANc"/>
    <property type="match status" value="1"/>
</dbReference>
<evidence type="ECO:0000259" key="16">
    <source>
        <dbReference type="PROSITE" id="PS50172"/>
    </source>
</evidence>
<feature type="binding site" evidence="14">
    <location>
        <position position="410"/>
    </location>
    <ligand>
        <name>Zn(2+)</name>
        <dbReference type="ChEBI" id="CHEBI:29105"/>
    </ligand>
</feature>
<comment type="function">
    <text evidence="1 14">DNA ligase that catalyzes the formation of phosphodiester linkages between 5'-phosphoryl and 3'-hydroxyl groups in double-stranded DNA using NAD as a coenzyme and as the energy source for the reaction. It is essential for DNA replication and repair of damaged DNA.</text>
</comment>
<keyword evidence="10 14" id="KW-0520">NAD</keyword>
<dbReference type="EMBL" id="PFPJ01000022">
    <property type="protein sequence ID" value="PIZ94148.1"/>
    <property type="molecule type" value="Genomic_DNA"/>
</dbReference>
<dbReference type="GO" id="GO:0046872">
    <property type="term" value="F:metal ion binding"/>
    <property type="evidence" value="ECO:0007669"/>
    <property type="project" value="UniProtKB-KW"/>
</dbReference>
<dbReference type="InterPro" id="IPR010994">
    <property type="entry name" value="RuvA_2-like"/>
</dbReference>
<evidence type="ECO:0000256" key="8">
    <source>
        <dbReference type="ARBA" id="ARBA00022833"/>
    </source>
</evidence>
<dbReference type="SMART" id="SM00278">
    <property type="entry name" value="HhH1"/>
    <property type="match status" value="4"/>
</dbReference>
<dbReference type="Gene3D" id="1.10.287.610">
    <property type="entry name" value="Helix hairpin bin"/>
    <property type="match status" value="1"/>
</dbReference>
<dbReference type="Gene3D" id="3.40.50.10190">
    <property type="entry name" value="BRCT domain"/>
    <property type="match status" value="1"/>
</dbReference>
<dbReference type="GO" id="GO:0003677">
    <property type="term" value="F:DNA binding"/>
    <property type="evidence" value="ECO:0007669"/>
    <property type="project" value="InterPro"/>
</dbReference>
<keyword evidence="14" id="KW-0464">Manganese</keyword>
<dbReference type="GO" id="GO:0003911">
    <property type="term" value="F:DNA ligase (NAD+) activity"/>
    <property type="evidence" value="ECO:0007669"/>
    <property type="project" value="UniProtKB-UniRule"/>
</dbReference>
<dbReference type="Pfam" id="PF03120">
    <property type="entry name" value="OB_DNA_ligase"/>
    <property type="match status" value="1"/>
</dbReference>
<evidence type="ECO:0000256" key="14">
    <source>
        <dbReference type="HAMAP-Rule" id="MF_01588"/>
    </source>
</evidence>
<feature type="binding site" evidence="14">
    <location>
        <position position="437"/>
    </location>
    <ligand>
        <name>Zn(2+)</name>
        <dbReference type="ChEBI" id="CHEBI:29105"/>
    </ligand>
</feature>
<dbReference type="SUPFAM" id="SSF50249">
    <property type="entry name" value="Nucleic acid-binding proteins"/>
    <property type="match status" value="1"/>
</dbReference>
<keyword evidence="11 14" id="KW-0234">DNA repair</keyword>
<keyword evidence="4 14" id="KW-0436">Ligase</keyword>
<dbReference type="InterPro" id="IPR036420">
    <property type="entry name" value="BRCT_dom_sf"/>
</dbReference>
<comment type="catalytic activity">
    <reaction evidence="12 14">
        <text>NAD(+) + (deoxyribonucleotide)n-3'-hydroxyl + 5'-phospho-(deoxyribonucleotide)m = (deoxyribonucleotide)n+m + AMP + beta-nicotinamide D-nucleotide.</text>
        <dbReference type="EC" id="6.5.1.2"/>
    </reaction>
</comment>
<evidence type="ECO:0000256" key="1">
    <source>
        <dbReference type="ARBA" id="ARBA00004067"/>
    </source>
</evidence>
<evidence type="ECO:0000256" key="4">
    <source>
        <dbReference type="ARBA" id="ARBA00022598"/>
    </source>
</evidence>
<name>A0A2M7V6E6_9BACT</name>
<feature type="binding site" evidence="14">
    <location>
        <begin position="83"/>
        <end position="84"/>
    </location>
    <ligand>
        <name>NAD(+)</name>
        <dbReference type="ChEBI" id="CHEBI:57540"/>
    </ligand>
</feature>
<dbReference type="InterPro" id="IPR001679">
    <property type="entry name" value="DNA_ligase"/>
</dbReference>
<feature type="active site" description="N6-AMP-lysine intermediate" evidence="14">
    <location>
        <position position="122"/>
    </location>
</feature>
<dbReference type="GO" id="GO:0005829">
    <property type="term" value="C:cytosol"/>
    <property type="evidence" value="ECO:0007669"/>
    <property type="project" value="TreeGrafter"/>
</dbReference>
<dbReference type="Pfam" id="PF14520">
    <property type="entry name" value="HHH_5"/>
    <property type="match status" value="1"/>
</dbReference>
<evidence type="ECO:0000256" key="6">
    <source>
        <dbReference type="ARBA" id="ARBA00022723"/>
    </source>
</evidence>
<feature type="binding site" evidence="14">
    <location>
        <position position="177"/>
    </location>
    <ligand>
        <name>NAD(+)</name>
        <dbReference type="ChEBI" id="CHEBI:57540"/>
    </ligand>
</feature>
<dbReference type="PROSITE" id="PS01056">
    <property type="entry name" value="DNA_LIGASE_N2"/>
    <property type="match status" value="1"/>
</dbReference>
<dbReference type="FunFam" id="1.10.150.20:FF:000006">
    <property type="entry name" value="DNA ligase"/>
    <property type="match status" value="1"/>
</dbReference>
<dbReference type="GO" id="GO:0006281">
    <property type="term" value="P:DNA repair"/>
    <property type="evidence" value="ECO:0007669"/>
    <property type="project" value="UniProtKB-KW"/>
</dbReference>
<comment type="caution">
    <text evidence="17">The sequence shown here is derived from an EMBL/GenBank/DDBJ whole genome shotgun (WGS) entry which is preliminary data.</text>
</comment>
<feature type="binding site" evidence="14">
    <location>
        <position position="413"/>
    </location>
    <ligand>
        <name>Zn(2+)</name>
        <dbReference type="ChEBI" id="CHEBI:29105"/>
    </ligand>
</feature>
<feature type="binding site" evidence="14">
    <location>
        <position position="292"/>
    </location>
    <ligand>
        <name>NAD(+)</name>
        <dbReference type="ChEBI" id="CHEBI:57540"/>
    </ligand>
</feature>
<protein>
    <recommendedName>
        <fullName evidence="3 14">DNA ligase</fullName>
        <ecNumber evidence="2 14">6.5.1.2</ecNumber>
    </recommendedName>
    <alternativeName>
        <fullName evidence="14">Polydeoxyribonucleotide synthase [NAD(+)]</fullName>
    </alternativeName>
</protein>
<dbReference type="InterPro" id="IPR013839">
    <property type="entry name" value="DNAligase_adenylation"/>
</dbReference>
<comment type="similarity">
    <text evidence="13 14">Belongs to the NAD-dependent DNA ligase family. LigA subfamily.</text>
</comment>
<keyword evidence="6 14" id="KW-0479">Metal-binding</keyword>
<dbReference type="SUPFAM" id="SSF52113">
    <property type="entry name" value="BRCT domain"/>
    <property type="match status" value="1"/>
</dbReference>
<proteinExistence type="inferred from homology"/>
<evidence type="ECO:0000256" key="10">
    <source>
        <dbReference type="ARBA" id="ARBA00023027"/>
    </source>
</evidence>
<keyword evidence="15" id="KW-0175">Coiled coil</keyword>
<evidence type="ECO:0000256" key="9">
    <source>
        <dbReference type="ARBA" id="ARBA00022842"/>
    </source>
</evidence>
<dbReference type="InterPro" id="IPR001357">
    <property type="entry name" value="BRCT_dom"/>
</dbReference>
<dbReference type="EC" id="6.5.1.2" evidence="2 14"/>
<evidence type="ECO:0000256" key="12">
    <source>
        <dbReference type="ARBA" id="ARBA00034005"/>
    </source>
</evidence>
<dbReference type="InterPro" id="IPR033136">
    <property type="entry name" value="DNA_ligase_CS"/>
</dbReference>
<dbReference type="SUPFAM" id="SSF47781">
    <property type="entry name" value="RuvA domain 2-like"/>
    <property type="match status" value="1"/>
</dbReference>
<dbReference type="Gene3D" id="2.40.50.140">
    <property type="entry name" value="Nucleic acid-binding proteins"/>
    <property type="match status" value="1"/>
</dbReference>
<dbReference type="FunFam" id="2.40.50.140:FF:000012">
    <property type="entry name" value="DNA ligase"/>
    <property type="match status" value="1"/>
</dbReference>
<gene>
    <name evidence="14 17" type="primary">ligA</name>
    <name evidence="17" type="ORF">COX82_01305</name>
</gene>
<feature type="coiled-coil region" evidence="15">
    <location>
        <begin position="3"/>
        <end position="57"/>
    </location>
</feature>
<keyword evidence="8 14" id="KW-0862">Zinc</keyword>
<keyword evidence="9 14" id="KW-0460">Magnesium</keyword>
<evidence type="ECO:0000256" key="13">
    <source>
        <dbReference type="ARBA" id="ARBA00060881"/>
    </source>
</evidence>
<dbReference type="CDD" id="cd17748">
    <property type="entry name" value="BRCT_DNA_ligase_like"/>
    <property type="match status" value="1"/>
</dbReference>
<feature type="domain" description="BRCT" evidence="16">
    <location>
        <begin position="600"/>
        <end position="676"/>
    </location>
</feature>
<feature type="binding site" evidence="14">
    <location>
        <position position="442"/>
    </location>
    <ligand>
        <name>Zn(2+)</name>
        <dbReference type="ChEBI" id="CHEBI:29105"/>
    </ligand>
</feature>
<evidence type="ECO:0000256" key="11">
    <source>
        <dbReference type="ARBA" id="ARBA00023204"/>
    </source>
</evidence>
<dbReference type="Pfam" id="PF01653">
    <property type="entry name" value="DNA_ligase_aden"/>
    <property type="match status" value="1"/>
</dbReference>
<evidence type="ECO:0000256" key="5">
    <source>
        <dbReference type="ARBA" id="ARBA00022705"/>
    </source>
</evidence>
<feature type="binding site" evidence="14">
    <location>
        <position position="143"/>
    </location>
    <ligand>
        <name>NAD(+)</name>
        <dbReference type="ChEBI" id="CHEBI:57540"/>
    </ligand>
</feature>